<organism evidence="5 6">
    <name type="scientific">Nocardia yunnanensis</name>
    <dbReference type="NCBI Taxonomy" id="2382165"/>
    <lineage>
        <taxon>Bacteria</taxon>
        <taxon>Bacillati</taxon>
        <taxon>Actinomycetota</taxon>
        <taxon>Actinomycetes</taxon>
        <taxon>Mycobacteriales</taxon>
        <taxon>Nocardiaceae</taxon>
        <taxon>Nocardia</taxon>
    </lineage>
</organism>
<dbReference type="CDD" id="cd07377">
    <property type="entry name" value="WHTH_GntR"/>
    <property type="match status" value="1"/>
</dbReference>
<name>A0A386ZH42_9NOCA</name>
<dbReference type="Pfam" id="PF00392">
    <property type="entry name" value="GntR"/>
    <property type="match status" value="1"/>
</dbReference>
<dbReference type="EMBL" id="CP032568">
    <property type="protein sequence ID" value="AYF76888.1"/>
    <property type="molecule type" value="Genomic_DNA"/>
</dbReference>
<dbReference type="SMART" id="SM00895">
    <property type="entry name" value="FCD"/>
    <property type="match status" value="1"/>
</dbReference>
<dbReference type="Proteomes" id="UP000267164">
    <property type="component" value="Chromosome"/>
</dbReference>
<evidence type="ECO:0000259" key="4">
    <source>
        <dbReference type="PROSITE" id="PS50949"/>
    </source>
</evidence>
<dbReference type="InterPro" id="IPR036388">
    <property type="entry name" value="WH-like_DNA-bd_sf"/>
</dbReference>
<evidence type="ECO:0000313" key="6">
    <source>
        <dbReference type="Proteomes" id="UP000267164"/>
    </source>
</evidence>
<feature type="domain" description="HTH gntR-type" evidence="4">
    <location>
        <begin position="11"/>
        <end position="79"/>
    </location>
</feature>
<evidence type="ECO:0000256" key="2">
    <source>
        <dbReference type="ARBA" id="ARBA00023125"/>
    </source>
</evidence>
<dbReference type="PRINTS" id="PR00035">
    <property type="entry name" value="HTHGNTR"/>
</dbReference>
<dbReference type="InterPro" id="IPR036390">
    <property type="entry name" value="WH_DNA-bd_sf"/>
</dbReference>
<dbReference type="Gene3D" id="1.20.120.530">
    <property type="entry name" value="GntR ligand-binding domain-like"/>
    <property type="match status" value="1"/>
</dbReference>
<dbReference type="InterPro" id="IPR008920">
    <property type="entry name" value="TF_FadR/GntR_C"/>
</dbReference>
<evidence type="ECO:0000256" key="3">
    <source>
        <dbReference type="ARBA" id="ARBA00023163"/>
    </source>
</evidence>
<dbReference type="KEGG" id="nyu:D7D52_27235"/>
<dbReference type="OrthoDB" id="5450856at2"/>
<proteinExistence type="predicted"/>
<reference evidence="5 6" key="1">
    <citation type="submission" date="2018-09" db="EMBL/GenBank/DDBJ databases">
        <title>Nocardia yunnanensis sp. nov., an actinomycete isolated from a soil sample.</title>
        <authorList>
            <person name="Zhang J."/>
        </authorList>
    </citation>
    <scope>NUCLEOTIDE SEQUENCE [LARGE SCALE GENOMIC DNA]</scope>
    <source>
        <strain evidence="5 6">CFHS0054</strain>
    </source>
</reference>
<dbReference type="Pfam" id="PF07729">
    <property type="entry name" value="FCD"/>
    <property type="match status" value="1"/>
</dbReference>
<protein>
    <submittedName>
        <fullName evidence="5">FadR family transcriptional regulator</fullName>
    </submittedName>
</protein>
<evidence type="ECO:0000256" key="1">
    <source>
        <dbReference type="ARBA" id="ARBA00023015"/>
    </source>
</evidence>
<keyword evidence="6" id="KW-1185">Reference proteome</keyword>
<dbReference type="SMART" id="SM00345">
    <property type="entry name" value="HTH_GNTR"/>
    <property type="match status" value="1"/>
</dbReference>
<dbReference type="SUPFAM" id="SSF46785">
    <property type="entry name" value="Winged helix' DNA-binding domain"/>
    <property type="match status" value="1"/>
</dbReference>
<gene>
    <name evidence="5" type="ORF">D7D52_27235</name>
</gene>
<keyword evidence="2" id="KW-0238">DNA-binding</keyword>
<accession>A0A386ZH42</accession>
<dbReference type="InterPro" id="IPR000524">
    <property type="entry name" value="Tscrpt_reg_HTH_GntR"/>
</dbReference>
<keyword evidence="3" id="KW-0804">Transcription</keyword>
<dbReference type="SUPFAM" id="SSF48008">
    <property type="entry name" value="GntR ligand-binding domain-like"/>
    <property type="match status" value="1"/>
</dbReference>
<dbReference type="GO" id="GO:0003677">
    <property type="term" value="F:DNA binding"/>
    <property type="evidence" value="ECO:0007669"/>
    <property type="project" value="UniProtKB-KW"/>
</dbReference>
<dbReference type="PANTHER" id="PTHR43537">
    <property type="entry name" value="TRANSCRIPTIONAL REGULATOR, GNTR FAMILY"/>
    <property type="match status" value="1"/>
</dbReference>
<evidence type="ECO:0000313" key="5">
    <source>
        <dbReference type="EMBL" id="AYF76888.1"/>
    </source>
</evidence>
<sequence length="239" mass="25899">MAELARPTRVANLSQQVADEFARRIVSGDWPVGAKIPSEPELMAALGVSRSTVREAVRSLVHARMLAPRPGDGTYVLSSSTLEFPLLDRVANARPREAMELRAMLEQRAARLAAHRCTELQAKGLRGVLAEIEHAAEHAQTFQEFATASMALFAALSEIADNSMLAEVYQLTLKALGGEPPALEWNRAIGERCLAHMTAIVDAVTTGDPDLAERAVRSAEQEMLFHLGGSLESLDHPAL</sequence>
<dbReference type="InterPro" id="IPR011711">
    <property type="entry name" value="GntR_C"/>
</dbReference>
<dbReference type="Gene3D" id="1.10.10.10">
    <property type="entry name" value="Winged helix-like DNA-binding domain superfamily/Winged helix DNA-binding domain"/>
    <property type="match status" value="1"/>
</dbReference>
<dbReference type="PROSITE" id="PS50949">
    <property type="entry name" value="HTH_GNTR"/>
    <property type="match status" value="1"/>
</dbReference>
<dbReference type="PANTHER" id="PTHR43537:SF47">
    <property type="entry name" value="REGULATORY PROTEIN GNTR HTH"/>
    <property type="match status" value="1"/>
</dbReference>
<dbReference type="GO" id="GO:0003700">
    <property type="term" value="F:DNA-binding transcription factor activity"/>
    <property type="evidence" value="ECO:0007669"/>
    <property type="project" value="InterPro"/>
</dbReference>
<dbReference type="AlphaFoldDB" id="A0A386ZH42"/>
<keyword evidence="1" id="KW-0805">Transcription regulation</keyword>
<dbReference type="RefSeq" id="WP_120740836.1">
    <property type="nucleotide sequence ID" value="NZ_CP032568.1"/>
</dbReference>